<organism evidence="2 3">
    <name type="scientific">Opisthorchis viverrini</name>
    <name type="common">Southeast Asian liver fluke</name>
    <dbReference type="NCBI Taxonomy" id="6198"/>
    <lineage>
        <taxon>Eukaryota</taxon>
        <taxon>Metazoa</taxon>
        <taxon>Spiralia</taxon>
        <taxon>Lophotrochozoa</taxon>
        <taxon>Platyhelminthes</taxon>
        <taxon>Trematoda</taxon>
        <taxon>Digenea</taxon>
        <taxon>Opisthorchiida</taxon>
        <taxon>Opisthorchiata</taxon>
        <taxon>Opisthorchiidae</taxon>
        <taxon>Opisthorchis</taxon>
    </lineage>
</organism>
<evidence type="ECO:0000313" key="3">
    <source>
        <dbReference type="Proteomes" id="UP000243686"/>
    </source>
</evidence>
<keyword evidence="3" id="KW-1185">Reference proteome</keyword>
<evidence type="ECO:0000256" key="1">
    <source>
        <dbReference type="SAM" id="MobiDB-lite"/>
    </source>
</evidence>
<feature type="non-terminal residue" evidence="2">
    <location>
        <position position="131"/>
    </location>
</feature>
<proteinExistence type="predicted"/>
<dbReference type="AlphaFoldDB" id="A0A1S8X2S1"/>
<name>A0A1S8X2S1_OPIVI</name>
<accession>A0A1S8X2S1</accession>
<dbReference type="EMBL" id="KV892332">
    <property type="protein sequence ID" value="OON21005.1"/>
    <property type="molecule type" value="Genomic_DNA"/>
</dbReference>
<reference evidence="2 3" key="1">
    <citation type="submission" date="2015-03" db="EMBL/GenBank/DDBJ databases">
        <title>Draft genome of the nematode, Opisthorchis viverrini.</title>
        <authorList>
            <person name="Mitreva M."/>
        </authorList>
    </citation>
    <scope>NUCLEOTIDE SEQUENCE [LARGE SCALE GENOMIC DNA]</scope>
    <source>
        <strain evidence="2">Khon Kaen</strain>
    </source>
</reference>
<sequence length="131" mass="14661">MEEYLKQGGSGNSQRLVDDTRELHMMTHTFQAATVFQKNIPEPTDMTDKKVKHPNTGDSAGDADKIYPQLKAIDDNLMEKIKKTAATVGDSAVDAPTRYHTGIRIPCCLLTFTSTFKLYPLHLYLSSRLIT</sequence>
<protein>
    <submittedName>
        <fullName evidence="2">Uncharacterized protein</fullName>
    </submittedName>
</protein>
<evidence type="ECO:0000313" key="2">
    <source>
        <dbReference type="EMBL" id="OON21005.1"/>
    </source>
</evidence>
<feature type="region of interest" description="Disordered" evidence="1">
    <location>
        <begin position="41"/>
        <end position="64"/>
    </location>
</feature>
<gene>
    <name evidence="2" type="ORF">X801_03106</name>
</gene>
<dbReference type="Proteomes" id="UP000243686">
    <property type="component" value="Unassembled WGS sequence"/>
</dbReference>